<accession>G3AN18</accession>
<evidence type="ECO:0000313" key="2">
    <source>
        <dbReference type="Proteomes" id="UP000000709"/>
    </source>
</evidence>
<protein>
    <submittedName>
        <fullName evidence="1">Uncharacterized protein</fullName>
    </submittedName>
</protein>
<dbReference type="GeneID" id="18873921"/>
<name>G3AN18_SPAPN</name>
<dbReference type="InParanoid" id="G3AN18"/>
<gene>
    <name evidence="1" type="ORF">SPAPADRAFT_61503</name>
</gene>
<evidence type="ECO:0000313" key="1">
    <source>
        <dbReference type="EMBL" id="EGW32432.1"/>
    </source>
</evidence>
<proteinExistence type="predicted"/>
<keyword evidence="2" id="KW-1185">Reference proteome</keyword>
<organism evidence="2">
    <name type="scientific">Spathaspora passalidarum (strain NRRL Y-27907 / 11-Y1)</name>
    <dbReference type="NCBI Taxonomy" id="619300"/>
    <lineage>
        <taxon>Eukaryota</taxon>
        <taxon>Fungi</taxon>
        <taxon>Dikarya</taxon>
        <taxon>Ascomycota</taxon>
        <taxon>Saccharomycotina</taxon>
        <taxon>Pichiomycetes</taxon>
        <taxon>Debaryomycetaceae</taxon>
        <taxon>Spathaspora</taxon>
    </lineage>
</organism>
<reference evidence="1 2" key="1">
    <citation type="journal article" date="2011" name="Proc. Natl. Acad. Sci. U.S.A.">
        <title>Comparative genomics of xylose-fermenting fungi for enhanced biofuel production.</title>
        <authorList>
            <person name="Wohlbach D.J."/>
            <person name="Kuo A."/>
            <person name="Sato T.K."/>
            <person name="Potts K.M."/>
            <person name="Salamov A.A."/>
            <person name="LaButti K.M."/>
            <person name="Sun H."/>
            <person name="Clum A."/>
            <person name="Pangilinan J.L."/>
            <person name="Lindquist E.A."/>
            <person name="Lucas S."/>
            <person name="Lapidus A."/>
            <person name="Jin M."/>
            <person name="Gunawan C."/>
            <person name="Balan V."/>
            <person name="Dale B.E."/>
            <person name="Jeffries T.W."/>
            <person name="Zinkel R."/>
            <person name="Barry K.W."/>
            <person name="Grigoriev I.V."/>
            <person name="Gasch A.P."/>
        </authorList>
    </citation>
    <scope>NUCLEOTIDE SEQUENCE [LARGE SCALE GENOMIC DNA]</scope>
    <source>
        <strain evidence="2">NRRL Y-27907 / 11-Y1</strain>
    </source>
</reference>
<dbReference type="RefSeq" id="XP_007375708.1">
    <property type="nucleotide sequence ID" value="XM_007375646.1"/>
</dbReference>
<dbReference type="EMBL" id="GL996502">
    <property type="protein sequence ID" value="EGW32432.1"/>
    <property type="molecule type" value="Genomic_DNA"/>
</dbReference>
<dbReference type="HOGENOM" id="CLU_1441881_0_0_1"/>
<sequence>MVETTIEYPQLSHKIDIQSAARNITAPVPDVELSNKNNLKDIYDIYTRVIRFNLGLHMSSLASNFTGAVLSGTSGIDQFVEFLHHTPDEVEKVVYEIRHNDWIRSIPNLRPRLIKLVKTSYESPLILSLLQSNDWLDESRMDDDFRWALSHKISQEFSCKIDEYDVKVCVFSLALNLWINELEFQLPL</sequence>
<dbReference type="OrthoDB" id="4011368at2759"/>
<dbReference type="AlphaFoldDB" id="G3AN18"/>
<dbReference type="KEGG" id="spaa:SPAPADRAFT_61503"/>
<dbReference type="Proteomes" id="UP000000709">
    <property type="component" value="Unassembled WGS sequence"/>
</dbReference>